<comment type="caution">
    <text evidence="3">The sequence shown here is derived from an EMBL/GenBank/DDBJ whole genome shotgun (WGS) entry which is preliminary data.</text>
</comment>
<keyword evidence="4" id="KW-1185">Reference proteome</keyword>
<evidence type="ECO:0000256" key="2">
    <source>
        <dbReference type="SAM" id="Phobius"/>
    </source>
</evidence>
<evidence type="ECO:0000313" key="3">
    <source>
        <dbReference type="EMBL" id="MBB6036616.1"/>
    </source>
</evidence>
<dbReference type="Proteomes" id="UP000548476">
    <property type="component" value="Unassembled WGS sequence"/>
</dbReference>
<name>A0A841FKC8_9ACTN</name>
<evidence type="ECO:0000256" key="1">
    <source>
        <dbReference type="SAM" id="MobiDB-lite"/>
    </source>
</evidence>
<feature type="transmembrane region" description="Helical" evidence="2">
    <location>
        <begin position="340"/>
        <end position="364"/>
    </location>
</feature>
<feature type="transmembrane region" description="Helical" evidence="2">
    <location>
        <begin position="658"/>
        <end position="681"/>
    </location>
</feature>
<dbReference type="RefSeq" id="WP_184789449.1">
    <property type="nucleotide sequence ID" value="NZ_BONT01000033.1"/>
</dbReference>
<keyword evidence="2" id="KW-0472">Membrane</keyword>
<feature type="region of interest" description="Disordered" evidence="1">
    <location>
        <begin position="296"/>
        <end position="324"/>
    </location>
</feature>
<dbReference type="AlphaFoldDB" id="A0A841FKC8"/>
<reference evidence="3 4" key="1">
    <citation type="submission" date="2020-08" db="EMBL/GenBank/DDBJ databases">
        <title>Genomic Encyclopedia of Type Strains, Phase IV (KMG-IV): sequencing the most valuable type-strain genomes for metagenomic binning, comparative biology and taxonomic classification.</title>
        <authorList>
            <person name="Goeker M."/>
        </authorList>
    </citation>
    <scope>NUCLEOTIDE SEQUENCE [LARGE SCALE GENOMIC DNA]</scope>
    <source>
        <strain evidence="3 4">YIM 65646</strain>
    </source>
</reference>
<evidence type="ECO:0000313" key="4">
    <source>
        <dbReference type="Proteomes" id="UP000548476"/>
    </source>
</evidence>
<keyword evidence="2" id="KW-1133">Transmembrane helix</keyword>
<feature type="transmembrane region" description="Helical" evidence="2">
    <location>
        <begin position="52"/>
        <end position="75"/>
    </location>
</feature>
<dbReference type="EMBL" id="JACHGT010000009">
    <property type="protein sequence ID" value="MBB6036616.1"/>
    <property type="molecule type" value="Genomic_DNA"/>
</dbReference>
<protein>
    <submittedName>
        <fullName evidence="3">Uncharacterized protein</fullName>
    </submittedName>
</protein>
<gene>
    <name evidence="3" type="ORF">HNR73_004487</name>
</gene>
<feature type="transmembrane region" description="Helical" evidence="2">
    <location>
        <begin position="537"/>
        <end position="557"/>
    </location>
</feature>
<feature type="transmembrane region" description="Helical" evidence="2">
    <location>
        <begin position="376"/>
        <end position="395"/>
    </location>
</feature>
<accession>A0A841FKC8</accession>
<feature type="transmembrane region" description="Helical" evidence="2">
    <location>
        <begin position="257"/>
        <end position="277"/>
    </location>
</feature>
<keyword evidence="2" id="KW-0812">Transmembrane</keyword>
<dbReference type="InterPro" id="IPR045927">
    <property type="entry name" value="DUF6346"/>
</dbReference>
<proteinExistence type="predicted"/>
<feature type="transmembrane region" description="Helical" evidence="2">
    <location>
        <begin position="213"/>
        <end position="237"/>
    </location>
</feature>
<organism evidence="3 4">
    <name type="scientific">Phytomonospora endophytica</name>
    <dbReference type="NCBI Taxonomy" id="714109"/>
    <lineage>
        <taxon>Bacteria</taxon>
        <taxon>Bacillati</taxon>
        <taxon>Actinomycetota</taxon>
        <taxon>Actinomycetes</taxon>
        <taxon>Micromonosporales</taxon>
        <taxon>Micromonosporaceae</taxon>
        <taxon>Phytomonospora</taxon>
    </lineage>
</organism>
<sequence length="688" mass="73805">MRHLRRFPSGLARRRAHRRVSRHRTFYLIAYLAFLVAPTVYALDRVVHEDPPWGGPVVILGLGACALGAAAFYLFTGAARMKLDVELAVDGSLLVAATDGERHPTAVDLHSPEVTVLRKNTRAGARWLLRIRAEGGRRRAVVPLNDPRVGQVRCAEDLTALADALSASPEPEGKGAAREIRALVSRADPRPGDAQALDDCIPYLAPRGPWDRVWAALWALTFLAAGAGLLDLALSGYRYQNELIAHGTPSSAMSANVVDALMFAAVCMLGVGGYRLLVKPFRRGARAYTLPRLGGRDQPLITRSADNHNPTPPRPPEAGPRSLRFGEYPPREFGRAPRRVAAAVAAPVAGLFALAGPVLAGLAMLRAAQASAVPSWFWAAVSVLAFGLPGAFYWVHGNVVRHFQAVNRTSLWLDGNRLICDGPRGVHRGDLHSPRVQVKTVYGNAVLYIPVDGWWRRYPVLLTQGKTDTWRPIVDLHRLVAALRASPYRAGRVCATQILSIAPLAAGERLPKLPAPSSRRVPPAVPAMPATVAGRGVRALALTCTAAFVVLVGLTAASQAGGRPFENADGEERVLVTACRDGAPMGPHGFGSLPECEVSRPDGSAVWVTGGEFGPADLGHYVTAAYVDVDASASWYERLFGTPGPSVVRADRERDWSALPMLVFALCGAALVFVQACRLAFRKTVGTG</sequence>
<dbReference type="Pfam" id="PF19873">
    <property type="entry name" value="DUF6346"/>
    <property type="match status" value="1"/>
</dbReference>